<dbReference type="SUPFAM" id="SSF51604">
    <property type="entry name" value="Enolase C-terminal domain-like"/>
    <property type="match status" value="1"/>
</dbReference>
<organism evidence="5 6">
    <name type="scientific">Dictyobacter aurantiacus</name>
    <dbReference type="NCBI Taxonomy" id="1936993"/>
    <lineage>
        <taxon>Bacteria</taxon>
        <taxon>Bacillati</taxon>
        <taxon>Chloroflexota</taxon>
        <taxon>Ktedonobacteria</taxon>
        <taxon>Ktedonobacterales</taxon>
        <taxon>Dictyobacteraceae</taxon>
        <taxon>Dictyobacter</taxon>
    </lineage>
</organism>
<dbReference type="Gene3D" id="3.30.390.10">
    <property type="entry name" value="Enolase-like, N-terminal domain"/>
    <property type="match status" value="1"/>
</dbReference>
<evidence type="ECO:0000256" key="3">
    <source>
        <dbReference type="ARBA" id="ARBA00022842"/>
    </source>
</evidence>
<dbReference type="OrthoDB" id="9775391at2"/>
<reference evidence="6" key="1">
    <citation type="submission" date="2018-12" db="EMBL/GenBank/DDBJ databases">
        <title>Tengunoibacter tsumagoiensis gen. nov., sp. nov., Dictyobacter kobayashii sp. nov., D. alpinus sp. nov., and D. joshuensis sp. nov. and description of Dictyobacteraceae fam. nov. within the order Ktedonobacterales isolated from Tengu-no-mugimeshi.</title>
        <authorList>
            <person name="Wang C.M."/>
            <person name="Zheng Y."/>
            <person name="Sakai Y."/>
            <person name="Toyoda A."/>
            <person name="Minakuchi Y."/>
            <person name="Abe K."/>
            <person name="Yokota A."/>
            <person name="Yabe S."/>
        </authorList>
    </citation>
    <scope>NUCLEOTIDE SEQUENCE [LARGE SCALE GENOMIC DNA]</scope>
    <source>
        <strain evidence="6">S-27</strain>
    </source>
</reference>
<dbReference type="InterPro" id="IPR046945">
    <property type="entry name" value="RHMD-like"/>
</dbReference>
<dbReference type="InterPro" id="IPR013342">
    <property type="entry name" value="Mandelate_racemase_C"/>
</dbReference>
<dbReference type="SFLD" id="SFLDS00001">
    <property type="entry name" value="Enolase"/>
    <property type="match status" value="1"/>
</dbReference>
<comment type="cofactor">
    <cofactor evidence="1">
        <name>Mg(2+)</name>
        <dbReference type="ChEBI" id="CHEBI:18420"/>
    </cofactor>
</comment>
<dbReference type="SFLD" id="SFLDG00179">
    <property type="entry name" value="mandelate_racemase"/>
    <property type="match status" value="1"/>
</dbReference>
<proteinExistence type="predicted"/>
<dbReference type="PANTHER" id="PTHR13794">
    <property type="entry name" value="ENOLASE SUPERFAMILY, MANDELATE RACEMASE"/>
    <property type="match status" value="1"/>
</dbReference>
<dbReference type="AlphaFoldDB" id="A0A401ZLP1"/>
<evidence type="ECO:0000259" key="4">
    <source>
        <dbReference type="SMART" id="SM00922"/>
    </source>
</evidence>
<dbReference type="InterPro" id="IPR013341">
    <property type="entry name" value="Mandelate_racemase_N_dom"/>
</dbReference>
<sequence>MDSTARLTIRAIRARGLNLTLDRSIQTASGVMNTTPLVLVDLSTQEGITGHSYIRCYTPGALQPLVQLIANLEELLRDEAAAPIPVEQKLQRHFRLLGPQGLTAMAMGGIDMALWDARARACGVPLVTLLGGEPRPIPAYASLRTMSPQGATAEAEKLLALGFTALKIKIGWGDLAEDLATIRAVRRTVGTGIKLMVDYNQSLSVAEAVEWIRVLDEEQLFWIEEPTRADNFKGHASIAAAARTAIQLGENWWGPHDMAKSIAAHASDYVMLDVMKLGGVTGWLRAAALAESVGLLASSHTFPEFSAHLLGVTPTCQWLEYLDHAGPILREPIHIKDGYAMIPDRPGCGLEWNEDALQRWLA</sequence>
<dbReference type="GO" id="GO:0016836">
    <property type="term" value="F:hydro-lyase activity"/>
    <property type="evidence" value="ECO:0007669"/>
    <property type="project" value="TreeGrafter"/>
</dbReference>
<name>A0A401ZLP1_9CHLR</name>
<dbReference type="EMBL" id="BIFQ01000002">
    <property type="protein sequence ID" value="GCE07801.1"/>
    <property type="molecule type" value="Genomic_DNA"/>
</dbReference>
<evidence type="ECO:0000313" key="5">
    <source>
        <dbReference type="EMBL" id="GCE07801.1"/>
    </source>
</evidence>
<dbReference type="Pfam" id="PF02746">
    <property type="entry name" value="MR_MLE_N"/>
    <property type="match status" value="1"/>
</dbReference>
<comment type="caution">
    <text evidence="5">The sequence shown here is derived from an EMBL/GenBank/DDBJ whole genome shotgun (WGS) entry which is preliminary data.</text>
</comment>
<evidence type="ECO:0000256" key="1">
    <source>
        <dbReference type="ARBA" id="ARBA00001946"/>
    </source>
</evidence>
<dbReference type="InterPro" id="IPR036849">
    <property type="entry name" value="Enolase-like_C_sf"/>
</dbReference>
<dbReference type="InterPro" id="IPR018110">
    <property type="entry name" value="Mandel_Rmase/mucon_lact_enz_CS"/>
</dbReference>
<accession>A0A401ZLP1</accession>
<evidence type="ECO:0000313" key="6">
    <source>
        <dbReference type="Proteomes" id="UP000287224"/>
    </source>
</evidence>
<evidence type="ECO:0000256" key="2">
    <source>
        <dbReference type="ARBA" id="ARBA00022723"/>
    </source>
</evidence>
<dbReference type="InterPro" id="IPR029065">
    <property type="entry name" value="Enolase_C-like"/>
</dbReference>
<dbReference type="PANTHER" id="PTHR13794:SF58">
    <property type="entry name" value="MITOCHONDRIAL ENOLASE SUPERFAMILY MEMBER 1"/>
    <property type="match status" value="1"/>
</dbReference>
<dbReference type="SMART" id="SM00922">
    <property type="entry name" value="MR_MLE"/>
    <property type="match status" value="1"/>
</dbReference>
<dbReference type="GO" id="GO:0000287">
    <property type="term" value="F:magnesium ion binding"/>
    <property type="evidence" value="ECO:0007669"/>
    <property type="project" value="TreeGrafter"/>
</dbReference>
<dbReference type="RefSeq" id="WP_126599883.1">
    <property type="nucleotide sequence ID" value="NZ_BIFQ01000002.1"/>
</dbReference>
<gene>
    <name evidence="5" type="ORF">KDAU_51300</name>
</gene>
<feature type="domain" description="Mandelate racemase/muconate lactonizing enzyme C-terminal" evidence="4">
    <location>
        <begin position="148"/>
        <end position="245"/>
    </location>
</feature>
<dbReference type="PROSITE" id="PS00908">
    <property type="entry name" value="MR_MLE_1"/>
    <property type="match status" value="1"/>
</dbReference>
<dbReference type="Pfam" id="PF13378">
    <property type="entry name" value="MR_MLE_C"/>
    <property type="match status" value="1"/>
</dbReference>
<keyword evidence="3" id="KW-0460">Magnesium</keyword>
<dbReference type="GO" id="GO:0009063">
    <property type="term" value="P:amino acid catabolic process"/>
    <property type="evidence" value="ECO:0007669"/>
    <property type="project" value="InterPro"/>
</dbReference>
<keyword evidence="6" id="KW-1185">Reference proteome</keyword>
<dbReference type="PROSITE" id="PS00909">
    <property type="entry name" value="MR_MLE_2"/>
    <property type="match status" value="1"/>
</dbReference>
<dbReference type="InterPro" id="IPR029017">
    <property type="entry name" value="Enolase-like_N"/>
</dbReference>
<dbReference type="Gene3D" id="3.20.20.120">
    <property type="entry name" value="Enolase-like C-terminal domain"/>
    <property type="match status" value="1"/>
</dbReference>
<dbReference type="SUPFAM" id="SSF54826">
    <property type="entry name" value="Enolase N-terminal domain-like"/>
    <property type="match status" value="1"/>
</dbReference>
<keyword evidence="2" id="KW-0479">Metal-binding</keyword>
<dbReference type="GO" id="GO:0016052">
    <property type="term" value="P:carbohydrate catabolic process"/>
    <property type="evidence" value="ECO:0007669"/>
    <property type="project" value="TreeGrafter"/>
</dbReference>
<protein>
    <submittedName>
        <fullName evidence="5">Mandelate racemase</fullName>
    </submittedName>
</protein>
<dbReference type="Proteomes" id="UP000287224">
    <property type="component" value="Unassembled WGS sequence"/>
</dbReference>